<dbReference type="Gene3D" id="3.40.50.1820">
    <property type="entry name" value="alpha/beta hydrolase"/>
    <property type="match status" value="1"/>
</dbReference>
<dbReference type="SUPFAM" id="SSF53474">
    <property type="entry name" value="alpha/beta-Hydrolases"/>
    <property type="match status" value="1"/>
</dbReference>
<keyword evidence="1 3" id="KW-0378">Hydrolase</keyword>
<evidence type="ECO:0000259" key="2">
    <source>
        <dbReference type="Pfam" id="PF07859"/>
    </source>
</evidence>
<dbReference type="GO" id="GO:0016787">
    <property type="term" value="F:hydrolase activity"/>
    <property type="evidence" value="ECO:0007669"/>
    <property type="project" value="UniProtKB-KW"/>
</dbReference>
<evidence type="ECO:0000313" key="4">
    <source>
        <dbReference type="Proteomes" id="UP001524587"/>
    </source>
</evidence>
<dbReference type="RefSeq" id="WP_422862285.1">
    <property type="nucleotide sequence ID" value="NZ_JAMSKV010000001.1"/>
</dbReference>
<dbReference type="InterPro" id="IPR029058">
    <property type="entry name" value="AB_hydrolase_fold"/>
</dbReference>
<dbReference type="EMBL" id="JAMSKV010000001">
    <property type="protein sequence ID" value="MCQ8276836.1"/>
    <property type="molecule type" value="Genomic_DNA"/>
</dbReference>
<evidence type="ECO:0000313" key="3">
    <source>
        <dbReference type="EMBL" id="MCQ8276836.1"/>
    </source>
</evidence>
<name>A0ABT1W1T0_9PROT</name>
<gene>
    <name evidence="3" type="ORF">NFI95_00025</name>
</gene>
<organism evidence="3 4">
    <name type="scientific">Endosaccharibacter trunci</name>
    <dbReference type="NCBI Taxonomy" id="2812733"/>
    <lineage>
        <taxon>Bacteria</taxon>
        <taxon>Pseudomonadati</taxon>
        <taxon>Pseudomonadota</taxon>
        <taxon>Alphaproteobacteria</taxon>
        <taxon>Acetobacterales</taxon>
        <taxon>Acetobacteraceae</taxon>
        <taxon>Endosaccharibacter</taxon>
    </lineage>
</organism>
<keyword evidence="4" id="KW-1185">Reference proteome</keyword>
<reference evidence="3 4" key="1">
    <citation type="submission" date="2022-06" db="EMBL/GenBank/DDBJ databases">
        <title>Endosaccharibacter gen. nov., sp. nov., endophytic bacteria isolated from sugarcane.</title>
        <authorList>
            <person name="Pitiwittayakul N."/>
            <person name="Yukphan P."/>
            <person name="Charoenyingcharoen P."/>
            <person name="Tanasupawat S."/>
        </authorList>
    </citation>
    <scope>NUCLEOTIDE SEQUENCE [LARGE SCALE GENOMIC DNA]</scope>
    <source>
        <strain evidence="3 4">KSS8</strain>
    </source>
</reference>
<protein>
    <submittedName>
        <fullName evidence="3">Alpha/beta hydrolase</fullName>
    </submittedName>
</protein>
<proteinExistence type="predicted"/>
<dbReference type="Pfam" id="PF07859">
    <property type="entry name" value="Abhydrolase_3"/>
    <property type="match status" value="1"/>
</dbReference>
<evidence type="ECO:0000256" key="1">
    <source>
        <dbReference type="ARBA" id="ARBA00022801"/>
    </source>
</evidence>
<dbReference type="Proteomes" id="UP001524587">
    <property type="component" value="Unassembled WGS sequence"/>
</dbReference>
<dbReference type="InterPro" id="IPR050300">
    <property type="entry name" value="GDXG_lipolytic_enzyme"/>
</dbReference>
<comment type="caution">
    <text evidence="3">The sequence shown here is derived from an EMBL/GenBank/DDBJ whole genome shotgun (WGS) entry which is preliminary data.</text>
</comment>
<accession>A0ABT1W1T0</accession>
<feature type="domain" description="Alpha/beta hydrolase fold-3" evidence="2">
    <location>
        <begin position="80"/>
        <end position="286"/>
    </location>
</feature>
<dbReference type="InterPro" id="IPR013094">
    <property type="entry name" value="AB_hydrolase_3"/>
</dbReference>
<dbReference type="PANTHER" id="PTHR48081:SF8">
    <property type="entry name" value="ALPHA_BETA HYDROLASE FOLD-3 DOMAIN-CONTAINING PROTEIN-RELATED"/>
    <property type="match status" value="1"/>
</dbReference>
<dbReference type="PANTHER" id="PTHR48081">
    <property type="entry name" value="AB HYDROLASE SUPERFAMILY PROTEIN C4A8.06C"/>
    <property type="match status" value="1"/>
</dbReference>
<sequence length="314" mass="33536">MPDLSRVDPELRAGLEAMRSEPVNARTLHALRQRRAAENQAAPPHNPALATLEVHQLGPISVRVFTPVGGDPELLHPAYLHLHGGGYVMGSAAGADADKAALAAELACVVASVEYRLAPESPHPGPVEDAYAALRWLHENAVALRVDRTRIAIGGESAGGGLAASLALLARDRGEFPLVFQSLIYPMLDDRTVTAEPHPFAGELVWTRDDNRFGWSSLLGVEPGSDGVSPYAAAARAEDLSGLPPAFISVGTLDLFIDEDILYAQRLIRAGVPCELHVFPGAYHGFDSVAAARSAMVARNRARSALRNALHPRR</sequence>